<accession>A0AAP0NA54</accession>
<dbReference type="EMBL" id="JBBPBK010000015">
    <property type="protein sequence ID" value="KAK9268913.1"/>
    <property type="molecule type" value="Genomic_DNA"/>
</dbReference>
<feature type="region of interest" description="Disordered" evidence="1">
    <location>
        <begin position="153"/>
        <end position="184"/>
    </location>
</feature>
<feature type="region of interest" description="Disordered" evidence="1">
    <location>
        <begin position="277"/>
        <end position="324"/>
    </location>
</feature>
<dbReference type="Proteomes" id="UP001415857">
    <property type="component" value="Unassembled WGS sequence"/>
</dbReference>
<organism evidence="2 3">
    <name type="scientific">Liquidambar formosana</name>
    <name type="common">Formosan gum</name>
    <dbReference type="NCBI Taxonomy" id="63359"/>
    <lineage>
        <taxon>Eukaryota</taxon>
        <taxon>Viridiplantae</taxon>
        <taxon>Streptophyta</taxon>
        <taxon>Embryophyta</taxon>
        <taxon>Tracheophyta</taxon>
        <taxon>Spermatophyta</taxon>
        <taxon>Magnoliopsida</taxon>
        <taxon>eudicotyledons</taxon>
        <taxon>Gunneridae</taxon>
        <taxon>Pentapetalae</taxon>
        <taxon>Saxifragales</taxon>
        <taxon>Altingiaceae</taxon>
        <taxon>Liquidambar</taxon>
    </lineage>
</organism>
<feature type="region of interest" description="Disordered" evidence="1">
    <location>
        <begin position="229"/>
        <end position="249"/>
    </location>
</feature>
<feature type="compositionally biased region" description="Low complexity" evidence="1">
    <location>
        <begin position="288"/>
        <end position="300"/>
    </location>
</feature>
<evidence type="ECO:0000313" key="2">
    <source>
        <dbReference type="EMBL" id="KAK9268913.1"/>
    </source>
</evidence>
<gene>
    <name evidence="2" type="ORF">L1049_000678</name>
</gene>
<keyword evidence="3" id="KW-1185">Reference proteome</keyword>
<name>A0AAP0NA54_LIQFO</name>
<evidence type="ECO:0000313" key="3">
    <source>
        <dbReference type="Proteomes" id="UP001415857"/>
    </source>
</evidence>
<protein>
    <submittedName>
        <fullName evidence="2">Uncharacterized protein</fullName>
    </submittedName>
</protein>
<dbReference type="AlphaFoldDB" id="A0AAP0NA54"/>
<feature type="region of interest" description="Disordered" evidence="1">
    <location>
        <begin position="421"/>
        <end position="477"/>
    </location>
</feature>
<feature type="compositionally biased region" description="Polar residues" evidence="1">
    <location>
        <begin position="466"/>
        <end position="477"/>
    </location>
</feature>
<reference evidence="2 3" key="1">
    <citation type="journal article" date="2024" name="Plant J.">
        <title>Genome sequences and population genomics reveal climatic adaptation and genomic divergence between two closely related sweetgum species.</title>
        <authorList>
            <person name="Xu W.Q."/>
            <person name="Ren C.Q."/>
            <person name="Zhang X.Y."/>
            <person name="Comes H.P."/>
            <person name="Liu X.H."/>
            <person name="Li Y.G."/>
            <person name="Kettle C.J."/>
            <person name="Jalonen R."/>
            <person name="Gaisberger H."/>
            <person name="Ma Y.Z."/>
            <person name="Qiu Y.X."/>
        </authorList>
    </citation>
    <scope>NUCLEOTIDE SEQUENCE [LARGE SCALE GENOMIC DNA]</scope>
    <source>
        <strain evidence="2">Hangzhou</strain>
    </source>
</reference>
<evidence type="ECO:0000256" key="1">
    <source>
        <dbReference type="SAM" id="MobiDB-lite"/>
    </source>
</evidence>
<sequence>MIWSLSNSRSKTGTVEYANRYKAFFWAVQGQESLKEDRKMVLKKDDDHWAFLEEIEAPMWVDLTIEAKSTKQDIDDDWFHISHPFHQCSSRQLKAAFSHFGEGSENLDFYLLGPSSPKIPSSVSRSRGKHYKNGKWERDSNIFLSNKQHPVKNLSRKTLRTGSGSSREIKPKPSYKNLKGVCSSKTSSDCESSLTGMAIPKFSKPISSIEDSRGSSSSLVIKAGESNSTSTITSESSQQQQQKALDVSSQTFGNTSGLLSVMRISLRKSCVMRQASRVEISRQTNGRKSSSSKSSVGSSSNPGHDVRNVKFMGRQNTDRTPESRNVVRMSQAAKNRVKVLNISKVSNAQISNRTSDSRKIVKTIVAKSANQEAAKSKALYHAQTKAPLTAATKAKDKVGVSGFNRLVAGGKENAVGRMAVNQKSSSRDIAAGGMARGQKMKRSVPQKGDRTGLTGSKVSSQREGKNSMNAVQKTHFR</sequence>
<comment type="caution">
    <text evidence="2">The sequence shown here is derived from an EMBL/GenBank/DDBJ whole genome shotgun (WGS) entry which is preliminary data.</text>
</comment>
<proteinExistence type="predicted"/>